<dbReference type="GeneID" id="61078290"/>
<dbReference type="Gene3D" id="1.10.10.10">
    <property type="entry name" value="Winged helix-like DNA-binding domain superfamily/Winged helix DNA-binding domain"/>
    <property type="match status" value="1"/>
</dbReference>
<dbReference type="EMBL" id="JAPTNE010000001">
    <property type="protein sequence ID" value="MCZ0805320.1"/>
    <property type="molecule type" value="Genomic_DNA"/>
</dbReference>
<keyword evidence="1" id="KW-1133">Transmembrane helix</keyword>
<name>A0AAP3GAC0_BRELA</name>
<dbReference type="RefSeq" id="WP_018669828.1">
    <property type="nucleotide sequence ID" value="NZ_CP136163.1"/>
</dbReference>
<feature type="transmembrane region" description="Helical" evidence="1">
    <location>
        <begin position="30"/>
        <end position="48"/>
    </location>
</feature>
<comment type="caution">
    <text evidence="3">The sequence shown here is derived from an EMBL/GenBank/DDBJ whole genome shotgun (WGS) entry which is preliminary data.</text>
</comment>
<proteinExistence type="predicted"/>
<evidence type="ECO:0000313" key="4">
    <source>
        <dbReference type="Proteomes" id="UP001077662"/>
    </source>
</evidence>
<dbReference type="InterPro" id="IPR036390">
    <property type="entry name" value="WH_DNA-bd_sf"/>
</dbReference>
<accession>A0AAP3GAC0</accession>
<sequence>MVLLIILTIGLSFLLNWLVPLIGFESDPFTVWLVSYLICFLAIIPWQLKREEQRYEGFMEREPFWNTESTMILQILAIAEKRKGYITPSDIAAQTELTIKQAIEALQKLQKQGYAELSVAQTGDIIYYFPGFK</sequence>
<dbReference type="Pfam" id="PF21984">
    <property type="entry name" value="DnaD_N"/>
    <property type="match status" value="1"/>
</dbReference>
<organism evidence="3 4">
    <name type="scientific">Brevibacillus laterosporus</name>
    <name type="common">Bacillus laterosporus</name>
    <dbReference type="NCBI Taxonomy" id="1465"/>
    <lineage>
        <taxon>Bacteria</taxon>
        <taxon>Bacillati</taxon>
        <taxon>Bacillota</taxon>
        <taxon>Bacilli</taxon>
        <taxon>Bacillales</taxon>
        <taxon>Paenibacillaceae</taxon>
        <taxon>Brevibacillus</taxon>
    </lineage>
</organism>
<gene>
    <name evidence="3" type="ORF">O0554_00080</name>
</gene>
<evidence type="ECO:0000259" key="2">
    <source>
        <dbReference type="Pfam" id="PF21984"/>
    </source>
</evidence>
<dbReference type="Proteomes" id="UP001077662">
    <property type="component" value="Unassembled WGS sequence"/>
</dbReference>
<dbReference type="InterPro" id="IPR036388">
    <property type="entry name" value="WH-like_DNA-bd_sf"/>
</dbReference>
<evidence type="ECO:0000256" key="1">
    <source>
        <dbReference type="SAM" id="Phobius"/>
    </source>
</evidence>
<feature type="domain" description="DnaD N-terminal" evidence="2">
    <location>
        <begin position="66"/>
        <end position="124"/>
    </location>
</feature>
<dbReference type="SUPFAM" id="SSF46785">
    <property type="entry name" value="Winged helix' DNA-binding domain"/>
    <property type="match status" value="1"/>
</dbReference>
<keyword evidence="1" id="KW-0472">Membrane</keyword>
<keyword evidence="1" id="KW-0812">Transmembrane</keyword>
<protein>
    <submittedName>
        <fullName evidence="3">MarR family transcriptional regulator</fullName>
    </submittedName>
</protein>
<evidence type="ECO:0000313" key="3">
    <source>
        <dbReference type="EMBL" id="MCZ0805320.1"/>
    </source>
</evidence>
<reference evidence="3" key="1">
    <citation type="submission" date="2022-09" db="EMBL/GenBank/DDBJ databases">
        <title>Genome analysis and characterization of larvicidal activity of Brevibacillus strains.</title>
        <authorList>
            <person name="Patrusheva E.V."/>
            <person name="Izotova A.O."/>
            <person name="Toshchakov S.V."/>
            <person name="Sineoky S.P."/>
        </authorList>
    </citation>
    <scope>NUCLEOTIDE SEQUENCE</scope>
    <source>
        <strain evidence="3">VKPM_B-13247</strain>
    </source>
</reference>
<dbReference type="InterPro" id="IPR053843">
    <property type="entry name" value="DnaD_N"/>
</dbReference>
<dbReference type="AlphaFoldDB" id="A0AAP3GAC0"/>